<dbReference type="Gene3D" id="2.60.200.20">
    <property type="match status" value="1"/>
</dbReference>
<dbReference type="CDD" id="cd00060">
    <property type="entry name" value="FHA"/>
    <property type="match status" value="1"/>
</dbReference>
<protein>
    <submittedName>
        <fullName evidence="2">Two component transcriptional regulator, winged helix family</fullName>
    </submittedName>
</protein>
<feature type="domain" description="FHA" evidence="1">
    <location>
        <begin position="50"/>
        <end position="99"/>
    </location>
</feature>
<gene>
    <name evidence="2" type="ORF">PL8927_600141</name>
</gene>
<dbReference type="InterPro" id="IPR008984">
    <property type="entry name" value="SMAD_FHA_dom_sf"/>
</dbReference>
<dbReference type="Proteomes" id="UP000184550">
    <property type="component" value="Unassembled WGS sequence"/>
</dbReference>
<evidence type="ECO:0000313" key="2">
    <source>
        <dbReference type="EMBL" id="VXD17849.1"/>
    </source>
</evidence>
<dbReference type="EMBL" id="CZCU02000136">
    <property type="protein sequence ID" value="VXD17849.1"/>
    <property type="molecule type" value="Genomic_DNA"/>
</dbReference>
<dbReference type="OrthoDB" id="273564at2"/>
<dbReference type="AlphaFoldDB" id="A0A7Z9BTZ1"/>
<evidence type="ECO:0000313" key="3">
    <source>
        <dbReference type="Proteomes" id="UP000184550"/>
    </source>
</evidence>
<dbReference type="GO" id="GO:0006355">
    <property type="term" value="P:regulation of DNA-templated transcription"/>
    <property type="evidence" value="ECO:0007669"/>
    <property type="project" value="InterPro"/>
</dbReference>
<dbReference type="Pfam" id="PF00498">
    <property type="entry name" value="FHA"/>
    <property type="match status" value="1"/>
</dbReference>
<name>A0A7Z9BTZ1_9CYAN</name>
<proteinExistence type="predicted"/>
<dbReference type="RefSeq" id="WP_083621443.1">
    <property type="nucleotide sequence ID" value="NZ_LR734869.1"/>
</dbReference>
<dbReference type="Gene3D" id="1.10.10.10">
    <property type="entry name" value="Winged helix-like DNA-binding domain superfamily/Winged helix DNA-binding domain"/>
    <property type="match status" value="1"/>
</dbReference>
<keyword evidence="3" id="KW-1185">Reference proteome</keyword>
<dbReference type="SUPFAM" id="SSF46894">
    <property type="entry name" value="C-terminal effector domain of the bipartite response regulators"/>
    <property type="match status" value="1"/>
</dbReference>
<accession>A0A7Z9BTZ1</accession>
<dbReference type="SUPFAM" id="SSF49879">
    <property type="entry name" value="SMAD/FHA domain"/>
    <property type="match status" value="1"/>
</dbReference>
<dbReference type="InterPro" id="IPR000253">
    <property type="entry name" value="FHA_dom"/>
</dbReference>
<sequence>MIHNRSIIYLYSIWTVENMINPEVPFLKIQYPDGREQNYPLVSKTEETIIRIGRLDHNDIVLQPDPEERVSRTHCYILQKGNQGFWWVVDEGSANGTWIRHPGGSDQDVRLQGDKGVRLHHEALILIYSSSETLPFKLTFWDEKDSTKKPQPESFLEYNLSQSKLFVVTGDNRYPIKLTPLQRKMVDYMAEQNHQNLGEPTLCKHPDLIQAIWGDDPTKLNGDVANLICRLQKEITDNHNKINNVFETLRNEGYVFNVKLVY</sequence>
<dbReference type="InterPro" id="IPR036388">
    <property type="entry name" value="WH-like_DNA-bd_sf"/>
</dbReference>
<dbReference type="SMART" id="SM00240">
    <property type="entry name" value="FHA"/>
    <property type="match status" value="1"/>
</dbReference>
<reference evidence="2" key="1">
    <citation type="submission" date="2019-10" db="EMBL/GenBank/DDBJ databases">
        <authorList>
            <consortium name="Genoscope - CEA"/>
            <person name="William W."/>
        </authorList>
    </citation>
    <scope>NUCLEOTIDE SEQUENCE [LARGE SCALE GENOMIC DNA]</scope>
    <source>
        <strain evidence="2">BBR_PRJEB10992</strain>
    </source>
</reference>
<dbReference type="PROSITE" id="PS50006">
    <property type="entry name" value="FHA_DOMAIN"/>
    <property type="match status" value="1"/>
</dbReference>
<organism evidence="2 3">
    <name type="scientific">Planktothrix serta PCC 8927</name>
    <dbReference type="NCBI Taxonomy" id="671068"/>
    <lineage>
        <taxon>Bacteria</taxon>
        <taxon>Bacillati</taxon>
        <taxon>Cyanobacteriota</taxon>
        <taxon>Cyanophyceae</taxon>
        <taxon>Oscillatoriophycideae</taxon>
        <taxon>Oscillatoriales</taxon>
        <taxon>Microcoleaceae</taxon>
        <taxon>Planktothrix</taxon>
    </lineage>
</organism>
<comment type="caution">
    <text evidence="2">The sequence shown here is derived from an EMBL/GenBank/DDBJ whole genome shotgun (WGS) entry which is preliminary data.</text>
</comment>
<evidence type="ECO:0000259" key="1">
    <source>
        <dbReference type="PROSITE" id="PS50006"/>
    </source>
</evidence>
<dbReference type="InterPro" id="IPR016032">
    <property type="entry name" value="Sig_transdc_resp-reg_C-effctor"/>
</dbReference>
<dbReference type="GO" id="GO:0003677">
    <property type="term" value="F:DNA binding"/>
    <property type="evidence" value="ECO:0007669"/>
    <property type="project" value="InterPro"/>
</dbReference>